<keyword evidence="3" id="KW-1185">Reference proteome</keyword>
<feature type="transmembrane region" description="Helical" evidence="1">
    <location>
        <begin position="92"/>
        <end position="112"/>
    </location>
</feature>
<keyword evidence="1" id="KW-1133">Transmembrane helix</keyword>
<keyword evidence="1" id="KW-0472">Membrane</keyword>
<reference evidence="2" key="1">
    <citation type="submission" date="2006-04" db="EMBL/GenBank/DDBJ databases">
        <title>Complete sequence of chromosome of Deinococcus geothermalis DSM 11300.</title>
        <authorList>
            <consortium name="US DOE Joint Genome Institute"/>
            <person name="Copeland A."/>
            <person name="Lucas S."/>
            <person name="Lapidus A."/>
            <person name="Barry K."/>
            <person name="Detter J.C."/>
            <person name="Glavina del Rio T."/>
            <person name="Hammon N."/>
            <person name="Israni S."/>
            <person name="Dalin E."/>
            <person name="Tice H."/>
            <person name="Pitluck S."/>
            <person name="Brettin T."/>
            <person name="Bruce D."/>
            <person name="Han C."/>
            <person name="Tapia R."/>
            <person name="Saunders E."/>
            <person name="Gilna P."/>
            <person name="Schmutz J."/>
            <person name="Larimer F."/>
            <person name="Land M."/>
            <person name="Hauser L."/>
            <person name="Kyrpides N."/>
            <person name="Kim E."/>
            <person name="Daly M.J."/>
            <person name="Fredrickson J.K."/>
            <person name="Makarova K.S."/>
            <person name="Gaidamakova E.K."/>
            <person name="Zhai M."/>
            <person name="Richardson P."/>
        </authorList>
    </citation>
    <scope>NUCLEOTIDE SEQUENCE</scope>
    <source>
        <strain evidence="2">DSM 11300</strain>
    </source>
</reference>
<evidence type="ECO:0000313" key="3">
    <source>
        <dbReference type="Proteomes" id="UP000002431"/>
    </source>
</evidence>
<dbReference type="KEGG" id="dge:Dgeo_2126"/>
<dbReference type="Proteomes" id="UP000002431">
    <property type="component" value="Chromosome"/>
</dbReference>
<feature type="transmembrane region" description="Helical" evidence="1">
    <location>
        <begin position="118"/>
        <end position="139"/>
    </location>
</feature>
<dbReference type="HOGENOM" id="CLU_1719333_0_0_0"/>
<evidence type="ECO:0000256" key="1">
    <source>
        <dbReference type="SAM" id="Phobius"/>
    </source>
</evidence>
<dbReference type="AlphaFoldDB" id="Q1IWG4"/>
<evidence type="ECO:0000313" key="2">
    <source>
        <dbReference type="EMBL" id="ABF46420.1"/>
    </source>
</evidence>
<feature type="transmembrane region" description="Helical" evidence="1">
    <location>
        <begin position="26"/>
        <end position="45"/>
    </location>
</feature>
<protein>
    <submittedName>
        <fullName evidence="2">Uncharacterized protein</fullName>
    </submittedName>
</protein>
<name>Q1IWG4_DEIGD</name>
<sequence length="163" mass="16995">MLDAFARELRTGTPADLIRAARRAQALAFLVLALPGLPLGVLYWLTQPAPVPPSGIAALGLLAALLAGAALRLARRAARDPLQAPSRAALGAAMQAAPAPAVPFLLGCVLFGQPAALALLWLVAVLTYLLAWYSVPGWVRMATAQRSEPGLRHLTKAPSPDPS</sequence>
<feature type="transmembrane region" description="Helical" evidence="1">
    <location>
        <begin position="51"/>
        <end position="71"/>
    </location>
</feature>
<organism evidence="2 3">
    <name type="scientific">Deinococcus geothermalis (strain DSM 11300 / CIP 105573 / AG-3a)</name>
    <dbReference type="NCBI Taxonomy" id="319795"/>
    <lineage>
        <taxon>Bacteria</taxon>
        <taxon>Thermotogati</taxon>
        <taxon>Deinococcota</taxon>
        <taxon>Deinococci</taxon>
        <taxon>Deinococcales</taxon>
        <taxon>Deinococcaceae</taxon>
        <taxon>Deinococcus</taxon>
    </lineage>
</organism>
<dbReference type="STRING" id="319795.Dgeo_2126"/>
<dbReference type="EMBL" id="CP000359">
    <property type="protein sequence ID" value="ABF46420.1"/>
    <property type="molecule type" value="Genomic_DNA"/>
</dbReference>
<keyword evidence="1" id="KW-0812">Transmembrane</keyword>
<dbReference type="RefSeq" id="WP_011531245.1">
    <property type="nucleotide sequence ID" value="NC_008025.1"/>
</dbReference>
<proteinExistence type="predicted"/>
<accession>Q1IWG4</accession>
<gene>
    <name evidence="2" type="ordered locus">Dgeo_2126</name>
</gene>